<dbReference type="Proteomes" id="UP000270581">
    <property type="component" value="Unassembled WGS sequence"/>
</dbReference>
<protein>
    <submittedName>
        <fullName evidence="1">Uncharacterized protein</fullName>
    </submittedName>
</protein>
<proteinExistence type="predicted"/>
<comment type="caution">
    <text evidence="1">The sequence shown here is derived from an EMBL/GenBank/DDBJ whole genome shotgun (WGS) entry which is preliminary data.</text>
</comment>
<gene>
    <name evidence="1" type="ORF">Nmn1133_02485</name>
</gene>
<dbReference type="AlphaFoldDB" id="A0AAJ4R748"/>
<name>A0AAJ4R748_9EURY</name>
<evidence type="ECO:0000313" key="2">
    <source>
        <dbReference type="Proteomes" id="UP000270581"/>
    </source>
</evidence>
<evidence type="ECO:0000313" key="1">
    <source>
        <dbReference type="EMBL" id="RNJ25663.1"/>
    </source>
</evidence>
<reference evidence="1 2" key="1">
    <citation type="submission" date="2018-11" db="EMBL/GenBank/DDBJ databases">
        <title>Genome sequences of Natronomonas sp. CBA1133.</title>
        <authorList>
            <person name="Roh S.W."/>
            <person name="Cha I.-T."/>
        </authorList>
    </citation>
    <scope>NUCLEOTIDE SEQUENCE [LARGE SCALE GENOMIC DNA]</scope>
    <source>
        <strain evidence="1 2">CBA1133</strain>
    </source>
</reference>
<sequence>MAASQTVGACTARASATLRRCVAGTTDRSRLLEAVASAEEGPTAEAFASLRHRAELEGTESALEATARTTGSPAFADCCRALCGPEQTLPARLDALDVTRERGRVGRFVEAMARTLRTRTRPRTRRRQTGECEQFLDAVTANLRAGATLSDAVGRAATGEHDALAREFDRLAGGVAVDGPRATRRAFEQFAARVDAPTASRDLRRVAAALACDCPPAVAVGGVSDATTTTSVGERQRS</sequence>
<dbReference type="RefSeq" id="WP_123123759.1">
    <property type="nucleotide sequence ID" value="NZ_RJJC01000001.1"/>
</dbReference>
<keyword evidence="2" id="KW-1185">Reference proteome</keyword>
<accession>A0AAJ4R748</accession>
<organism evidence="1 2">
    <name type="scientific">Halosegnis longus</name>
    <dbReference type="NCBI Taxonomy" id="2216012"/>
    <lineage>
        <taxon>Archaea</taxon>
        <taxon>Methanobacteriati</taxon>
        <taxon>Methanobacteriota</taxon>
        <taxon>Stenosarchaea group</taxon>
        <taxon>Halobacteria</taxon>
        <taxon>Halobacteriales</taxon>
        <taxon>Natronomonadaceae</taxon>
        <taxon>Halosegnis</taxon>
    </lineage>
</organism>
<dbReference type="EMBL" id="RJJC01000001">
    <property type="protein sequence ID" value="RNJ25663.1"/>
    <property type="molecule type" value="Genomic_DNA"/>
</dbReference>